<dbReference type="AlphaFoldDB" id="A0A8J5X9D3"/>
<dbReference type="InterPro" id="IPR009357">
    <property type="entry name" value="Riboflavin_transptr"/>
</dbReference>
<evidence type="ECO:0000256" key="8">
    <source>
        <dbReference type="ARBA" id="ARBA00023136"/>
    </source>
</evidence>
<dbReference type="PANTHER" id="PTHR12929">
    <property type="entry name" value="SOLUTE CARRIER FAMILY 52"/>
    <property type="match status" value="1"/>
</dbReference>
<dbReference type="OrthoDB" id="10517660at2759"/>
<dbReference type="EMBL" id="JAGTXO010000045">
    <property type="protein sequence ID" value="KAG8458982.1"/>
    <property type="molecule type" value="Genomic_DNA"/>
</dbReference>
<comment type="caution">
    <text evidence="10">The sequence shown here is derived from an EMBL/GenBank/DDBJ whole genome shotgun (WGS) entry which is preliminary data.</text>
</comment>
<evidence type="ECO:0000256" key="2">
    <source>
        <dbReference type="ARBA" id="ARBA00004651"/>
    </source>
</evidence>
<accession>A0A8J5X9D3</accession>
<protein>
    <submittedName>
        <fullName evidence="10">Uncharacterized protein</fullName>
    </submittedName>
</protein>
<keyword evidence="8 9" id="KW-0472">Membrane</keyword>
<dbReference type="Pfam" id="PF06237">
    <property type="entry name" value="SLC52_ribofla_tr"/>
    <property type="match status" value="1"/>
</dbReference>
<keyword evidence="6 9" id="KW-0812">Transmembrane</keyword>
<reference evidence="10" key="1">
    <citation type="submission" date="2021-05" db="EMBL/GenBank/DDBJ databases">
        <title>The genome of the haptophyte Pavlova lutheri (Diacronema luteri, Pavlovales) - a model for lipid biosynthesis in eukaryotic algae.</title>
        <authorList>
            <person name="Hulatt C.J."/>
            <person name="Posewitz M.C."/>
        </authorList>
    </citation>
    <scope>NUCLEOTIDE SEQUENCE</scope>
    <source>
        <strain evidence="10">NIVA-4/92</strain>
    </source>
</reference>
<comment type="catalytic activity">
    <reaction evidence="1">
        <text>riboflavin(in) = riboflavin(out)</text>
        <dbReference type="Rhea" id="RHEA:35015"/>
        <dbReference type="ChEBI" id="CHEBI:57986"/>
    </reaction>
</comment>
<dbReference type="Proteomes" id="UP000751190">
    <property type="component" value="Unassembled WGS sequence"/>
</dbReference>
<proteinExistence type="inferred from homology"/>
<dbReference type="GO" id="GO:0005886">
    <property type="term" value="C:plasma membrane"/>
    <property type="evidence" value="ECO:0007669"/>
    <property type="project" value="UniProtKB-SubCell"/>
</dbReference>
<gene>
    <name evidence="10" type="ORF">KFE25_006527</name>
</gene>
<evidence type="ECO:0000256" key="9">
    <source>
        <dbReference type="SAM" id="Phobius"/>
    </source>
</evidence>
<evidence type="ECO:0000256" key="6">
    <source>
        <dbReference type="ARBA" id="ARBA00022692"/>
    </source>
</evidence>
<evidence type="ECO:0000256" key="1">
    <source>
        <dbReference type="ARBA" id="ARBA00000215"/>
    </source>
</evidence>
<feature type="transmembrane region" description="Helical" evidence="9">
    <location>
        <begin position="58"/>
        <end position="84"/>
    </location>
</feature>
<feature type="transmembrane region" description="Helical" evidence="9">
    <location>
        <begin position="356"/>
        <end position="378"/>
    </location>
</feature>
<feature type="transmembrane region" description="Helical" evidence="9">
    <location>
        <begin position="206"/>
        <end position="229"/>
    </location>
</feature>
<comment type="similarity">
    <text evidence="3">Belongs to the riboflavin transporter family.</text>
</comment>
<feature type="transmembrane region" description="Helical" evidence="9">
    <location>
        <begin position="142"/>
        <end position="161"/>
    </location>
</feature>
<evidence type="ECO:0000256" key="7">
    <source>
        <dbReference type="ARBA" id="ARBA00022989"/>
    </source>
</evidence>
<feature type="transmembrane region" description="Helical" evidence="9">
    <location>
        <begin position="384"/>
        <end position="403"/>
    </location>
</feature>
<evidence type="ECO:0000256" key="3">
    <source>
        <dbReference type="ARBA" id="ARBA00006366"/>
    </source>
</evidence>
<keyword evidence="4" id="KW-0813">Transport</keyword>
<feature type="transmembrane region" description="Helical" evidence="9">
    <location>
        <begin position="96"/>
        <end position="116"/>
    </location>
</feature>
<evidence type="ECO:0000256" key="4">
    <source>
        <dbReference type="ARBA" id="ARBA00022448"/>
    </source>
</evidence>
<sequence>MADAKSAHVALLPAKERPRLSLGTYVAFTMLGLGQGWLSSDALFQQVPQFQRTQPEGAALAAYMGGATTAGSMLSLCVVALLTVLHVRTSQLVEDASVACMIFATVACLLCGAVGWDATATLPPPAAPALLAGAAPASSHSVAILALAFFSGAIGALRMAISMPWHLRYDPRLISANLLGGTVAALLVAALSAIQQPGGACRFGPSAFLALVSLLSIPSAAALSAIRYWKLGELAPRAEPPTQSRAPAARRAPSLHDFHGLDRPALPALAADEAAELPRPSSRPAHTPPLDAAAAAALRPTCARLPGWAPRALALGGAYVLAQSLVWGVTPGVLPYAAAHASALGARPLGLNSHELLALCMQASFLGLFVGAAAALAVDVHAHVGATFALIGLNSAVPLAFALDLHGRMRGTPAAIALVLSCTAARGLEGFVVPAIFRTISSDEAYGESRAAVQRALVIGERLATTAGSICTLALVTRVLDREGVRPSDDE</sequence>
<comment type="subcellular location">
    <subcellularLocation>
        <location evidence="2">Cell membrane</location>
        <topology evidence="2">Multi-pass membrane protein</topology>
    </subcellularLocation>
</comment>
<organism evidence="10 11">
    <name type="scientific">Diacronema lutheri</name>
    <name type="common">Unicellular marine alga</name>
    <name type="synonym">Monochrysis lutheri</name>
    <dbReference type="NCBI Taxonomy" id="2081491"/>
    <lineage>
        <taxon>Eukaryota</taxon>
        <taxon>Haptista</taxon>
        <taxon>Haptophyta</taxon>
        <taxon>Pavlovophyceae</taxon>
        <taxon>Pavlovales</taxon>
        <taxon>Pavlovaceae</taxon>
        <taxon>Diacronema</taxon>
    </lineage>
</organism>
<evidence type="ECO:0000313" key="10">
    <source>
        <dbReference type="EMBL" id="KAG8458982.1"/>
    </source>
</evidence>
<dbReference type="GO" id="GO:0032217">
    <property type="term" value="F:riboflavin transmembrane transporter activity"/>
    <property type="evidence" value="ECO:0007669"/>
    <property type="project" value="InterPro"/>
</dbReference>
<feature type="transmembrane region" description="Helical" evidence="9">
    <location>
        <begin position="173"/>
        <end position="194"/>
    </location>
</feature>
<evidence type="ECO:0000313" key="11">
    <source>
        <dbReference type="Proteomes" id="UP000751190"/>
    </source>
</evidence>
<dbReference type="OMA" id="MAISMPW"/>
<evidence type="ECO:0000256" key="5">
    <source>
        <dbReference type="ARBA" id="ARBA00022475"/>
    </source>
</evidence>
<keyword evidence="5" id="KW-1003">Cell membrane</keyword>
<feature type="transmembrane region" description="Helical" evidence="9">
    <location>
        <begin position="20"/>
        <end position="38"/>
    </location>
</feature>
<keyword evidence="11" id="KW-1185">Reference proteome</keyword>
<name>A0A8J5X9D3_DIALT</name>
<keyword evidence="7 9" id="KW-1133">Transmembrane helix</keyword>